<name>A0A367LHK0_9HYPO</name>
<dbReference type="InterPro" id="IPR038814">
    <property type="entry name" value="AIM11"/>
</dbReference>
<evidence type="ECO:0000313" key="6">
    <source>
        <dbReference type="Proteomes" id="UP000253664"/>
    </source>
</evidence>
<evidence type="ECO:0000256" key="2">
    <source>
        <dbReference type="ARBA" id="ARBA00022989"/>
    </source>
</evidence>
<comment type="caution">
    <text evidence="5">The sequence shown here is derived from an EMBL/GenBank/DDBJ whole genome shotgun (WGS) entry which is preliminary data.</text>
</comment>
<gene>
    <name evidence="4" type="primary">AIM11</name>
    <name evidence="5" type="ORF">L249_8227</name>
</gene>
<dbReference type="PANTHER" id="PTHR39136">
    <property type="entry name" value="ALTERED INHERITANCE OF MITOCHONDRIA PROTEIN 11"/>
    <property type="match status" value="1"/>
</dbReference>
<dbReference type="GO" id="GO:0005739">
    <property type="term" value="C:mitochondrion"/>
    <property type="evidence" value="ECO:0007669"/>
    <property type="project" value="TreeGrafter"/>
</dbReference>
<evidence type="ECO:0000256" key="4">
    <source>
        <dbReference type="RuleBase" id="RU367098"/>
    </source>
</evidence>
<keyword evidence="2 4" id="KW-1133">Transmembrane helix</keyword>
<dbReference type="GO" id="GO:0016020">
    <property type="term" value="C:membrane"/>
    <property type="evidence" value="ECO:0007669"/>
    <property type="project" value="UniProtKB-SubCell"/>
</dbReference>
<keyword evidence="3 4" id="KW-0472">Membrane</keyword>
<dbReference type="STRING" id="1330021.A0A367LHK0"/>
<keyword evidence="1 4" id="KW-0812">Transmembrane</keyword>
<dbReference type="AlphaFoldDB" id="A0A367LHK0"/>
<dbReference type="EMBL" id="LKCN02000005">
    <property type="protein sequence ID" value="RCI13914.1"/>
    <property type="molecule type" value="Genomic_DNA"/>
</dbReference>
<dbReference type="OrthoDB" id="3558022at2759"/>
<accession>A0A367LHK0</accession>
<sequence length="214" mass="23157">MLDKLKHFNNSISSRLQSPRFSSSLHACSRCYILEHHCWPPLGEHPGTPPWTPPEPPATFQYAPLRRQLHQLGLFLAGAGFLAASVAVSRRAVVRRRLEALPAFHTCNRSSPAADASDRFGLATQALGLATLNVGSFGVLLTGGIAWGFDLCSVAELRFRTQQVLRRSAANVDPEAEREMEEAMASLLHKFGLDAAGADKSAASGAEDHVSTDK</sequence>
<feature type="transmembrane region" description="Helical" evidence="4">
    <location>
        <begin position="69"/>
        <end position="88"/>
    </location>
</feature>
<comment type="subcellular location">
    <subcellularLocation>
        <location evidence="4">Membrane</location>
        <topology evidence="4">Multi-pass membrane protein</topology>
    </subcellularLocation>
</comment>
<proteinExistence type="inferred from homology"/>
<protein>
    <recommendedName>
        <fullName evidence="4">Altered inheritance of mitochondria protein 11</fullName>
    </recommendedName>
</protein>
<dbReference type="Proteomes" id="UP000253664">
    <property type="component" value="Unassembled WGS sequence"/>
</dbReference>
<reference evidence="5 6" key="1">
    <citation type="journal article" date="2015" name="BMC Genomics">
        <title>Insights from the genome of Ophiocordyceps polyrhachis-furcata to pathogenicity and host specificity in insect fungi.</title>
        <authorList>
            <person name="Wichadakul D."/>
            <person name="Kobmoo N."/>
            <person name="Ingsriswang S."/>
            <person name="Tangphatsornruang S."/>
            <person name="Chantasingh D."/>
            <person name="Luangsa-ard J.J."/>
            <person name="Eurwilaichitr L."/>
        </authorList>
    </citation>
    <scope>NUCLEOTIDE SEQUENCE [LARGE SCALE GENOMIC DNA]</scope>
    <source>
        <strain evidence="5 6">BCC 54312</strain>
    </source>
</reference>
<comment type="similarity">
    <text evidence="4">Belongs to the AIM11 family.</text>
</comment>
<organism evidence="5 6">
    <name type="scientific">Ophiocordyceps polyrhachis-furcata BCC 54312</name>
    <dbReference type="NCBI Taxonomy" id="1330021"/>
    <lineage>
        <taxon>Eukaryota</taxon>
        <taxon>Fungi</taxon>
        <taxon>Dikarya</taxon>
        <taxon>Ascomycota</taxon>
        <taxon>Pezizomycotina</taxon>
        <taxon>Sordariomycetes</taxon>
        <taxon>Hypocreomycetidae</taxon>
        <taxon>Hypocreales</taxon>
        <taxon>Ophiocordycipitaceae</taxon>
        <taxon>Ophiocordyceps</taxon>
    </lineage>
</organism>
<evidence type="ECO:0000256" key="1">
    <source>
        <dbReference type="ARBA" id="ARBA00022692"/>
    </source>
</evidence>
<evidence type="ECO:0000256" key="3">
    <source>
        <dbReference type="ARBA" id="ARBA00023136"/>
    </source>
</evidence>
<keyword evidence="6" id="KW-1185">Reference proteome</keyword>
<dbReference type="PANTHER" id="PTHR39136:SF1">
    <property type="entry name" value="ALTERED INHERITANCE OF MITOCHONDRIA PROTEIN 11"/>
    <property type="match status" value="1"/>
</dbReference>
<evidence type="ECO:0000313" key="5">
    <source>
        <dbReference type="EMBL" id="RCI13914.1"/>
    </source>
</evidence>